<evidence type="ECO:0000256" key="3">
    <source>
        <dbReference type="RuleBase" id="RU003939"/>
    </source>
</evidence>
<dbReference type="EMBL" id="CP009498">
    <property type="protein sequence ID" value="AKL97917.1"/>
    <property type="molecule type" value="Genomic_DNA"/>
</dbReference>
<dbReference type="GO" id="GO:0005829">
    <property type="term" value="C:cytosol"/>
    <property type="evidence" value="ECO:0007669"/>
    <property type="project" value="TreeGrafter"/>
</dbReference>
<proteinExistence type="inferred from homology"/>
<organism evidence="4 5">
    <name type="scientific">Endomicrobium proavitum</name>
    <dbReference type="NCBI Taxonomy" id="1408281"/>
    <lineage>
        <taxon>Bacteria</taxon>
        <taxon>Pseudomonadati</taxon>
        <taxon>Elusimicrobiota</taxon>
        <taxon>Endomicrobiia</taxon>
        <taxon>Endomicrobiales</taxon>
        <taxon>Endomicrobiaceae</taxon>
        <taxon>Endomicrobium</taxon>
    </lineage>
</organism>
<keyword evidence="2 4" id="KW-0238">DNA-binding</keyword>
<name>A0A0G3WJ55_9BACT</name>
<dbReference type="PANTHER" id="PTHR33175">
    <property type="entry name" value="DNA-BINDING PROTEIN HU"/>
    <property type="match status" value="1"/>
</dbReference>
<dbReference type="OrthoDB" id="9799835at2"/>
<dbReference type="GO" id="GO:0030527">
    <property type="term" value="F:structural constituent of chromatin"/>
    <property type="evidence" value="ECO:0007669"/>
    <property type="project" value="InterPro"/>
</dbReference>
<evidence type="ECO:0000313" key="5">
    <source>
        <dbReference type="Proteomes" id="UP000035337"/>
    </source>
</evidence>
<sequence length="87" mass="9794">MNKNDVAKTLSNILSSKKEADNAVNRVFEELKTALKNGEKVVITGFGSFNMLVTKTKKGRNPKTGETLLISPMKKVRFKQSKEFFDK</sequence>
<dbReference type="STRING" id="1408281.Epro_0538"/>
<accession>A0A0G3WJ55</accession>
<dbReference type="InterPro" id="IPR010992">
    <property type="entry name" value="IHF-like_DNA-bd_dom_sf"/>
</dbReference>
<dbReference type="AlphaFoldDB" id="A0A0G3WJ55"/>
<dbReference type="GO" id="GO:0003677">
    <property type="term" value="F:DNA binding"/>
    <property type="evidence" value="ECO:0007669"/>
    <property type="project" value="UniProtKB-KW"/>
</dbReference>
<dbReference type="InterPro" id="IPR000119">
    <property type="entry name" value="Hist_DNA-bd"/>
</dbReference>
<reference evidence="4 5" key="1">
    <citation type="submission" date="2014-09" db="EMBL/GenBank/DDBJ databases">
        <title>Complete genome sequence of Endomicrobium proavitum.</title>
        <authorList>
            <person name="Zheng H."/>
        </authorList>
    </citation>
    <scope>NUCLEOTIDE SEQUENCE [LARGE SCALE GENOMIC DNA]</scope>
    <source>
        <strain evidence="4 5">Rsa215</strain>
    </source>
</reference>
<dbReference type="PRINTS" id="PR01727">
    <property type="entry name" value="DNABINDINGHU"/>
</dbReference>
<evidence type="ECO:0000313" key="4">
    <source>
        <dbReference type="EMBL" id="AKL97917.1"/>
    </source>
</evidence>
<dbReference type="Pfam" id="PF00216">
    <property type="entry name" value="Bac_DNA_binding"/>
    <property type="match status" value="1"/>
</dbReference>
<evidence type="ECO:0000256" key="2">
    <source>
        <dbReference type="ARBA" id="ARBA00023125"/>
    </source>
</evidence>
<comment type="similarity">
    <text evidence="1 3">Belongs to the bacterial histone-like protein family.</text>
</comment>
<evidence type="ECO:0000256" key="1">
    <source>
        <dbReference type="ARBA" id="ARBA00010529"/>
    </source>
</evidence>
<dbReference type="SUPFAM" id="SSF47729">
    <property type="entry name" value="IHF-like DNA-binding proteins"/>
    <property type="match status" value="1"/>
</dbReference>
<dbReference type="Gene3D" id="4.10.520.10">
    <property type="entry name" value="IHF-like DNA-binding proteins"/>
    <property type="match status" value="1"/>
</dbReference>
<protein>
    <submittedName>
        <fullName evidence="4">DNA-binding protein HU-1</fullName>
    </submittedName>
</protein>
<gene>
    <name evidence="4" type="primary">hup</name>
    <name evidence="4" type="ORF">Epro_0538</name>
</gene>
<dbReference type="Proteomes" id="UP000035337">
    <property type="component" value="Chromosome"/>
</dbReference>
<dbReference type="CDD" id="cd13836">
    <property type="entry name" value="IHF_B"/>
    <property type="match status" value="1"/>
</dbReference>
<dbReference type="PANTHER" id="PTHR33175:SF2">
    <property type="entry name" value="INTEGRATION HOST FACTOR SUBUNIT ALPHA"/>
    <property type="match status" value="1"/>
</dbReference>
<dbReference type="RefSeq" id="WP_052570367.1">
    <property type="nucleotide sequence ID" value="NZ_CP009498.1"/>
</dbReference>
<dbReference type="SMART" id="SM00411">
    <property type="entry name" value="BHL"/>
    <property type="match status" value="1"/>
</dbReference>
<dbReference type="KEGG" id="epo:Epro_0538"/>
<keyword evidence="5" id="KW-1185">Reference proteome</keyword>